<evidence type="ECO:0000256" key="5">
    <source>
        <dbReference type="PIRSR" id="PIRSR634603-1"/>
    </source>
</evidence>
<dbReference type="GO" id="GO:0006518">
    <property type="term" value="P:peptide metabolic process"/>
    <property type="evidence" value="ECO:0007669"/>
    <property type="project" value="UniProtKB-ARBA"/>
</dbReference>
<evidence type="ECO:0000256" key="7">
    <source>
        <dbReference type="PIRSR" id="PIRSR634603-3"/>
    </source>
</evidence>
<feature type="binding site" evidence="6">
    <location>
        <position position="328"/>
    </location>
    <ligand>
        <name>substrate</name>
    </ligand>
</feature>
<feature type="domain" description="Mandelate racemase/muconate lactonizing enzyme C-terminal" evidence="9">
    <location>
        <begin position="148"/>
        <end position="245"/>
    </location>
</feature>
<dbReference type="AlphaFoldDB" id="D3PXT5"/>
<dbReference type="SUPFAM" id="SSF54826">
    <property type="entry name" value="Enolase N-terminal domain-like"/>
    <property type="match status" value="1"/>
</dbReference>
<dbReference type="GO" id="GO:0000287">
    <property type="term" value="F:magnesium ion binding"/>
    <property type="evidence" value="ECO:0007669"/>
    <property type="project" value="UniProtKB-ARBA"/>
</dbReference>
<evidence type="ECO:0000256" key="1">
    <source>
        <dbReference type="ARBA" id="ARBA00008031"/>
    </source>
</evidence>
<evidence type="ECO:0000256" key="6">
    <source>
        <dbReference type="PIRSR" id="PIRSR634603-2"/>
    </source>
</evidence>
<evidence type="ECO:0000256" key="3">
    <source>
        <dbReference type="ARBA" id="ARBA00022842"/>
    </source>
</evidence>
<feature type="active site" description="Proton acceptor; specific for (S)-substrate epimerization" evidence="5">
    <location>
        <position position="273"/>
    </location>
</feature>
<evidence type="ECO:0000313" key="10">
    <source>
        <dbReference type="EMBL" id="ADD43415.1"/>
    </source>
</evidence>
<reference evidence="10 11" key="1">
    <citation type="journal article" date="2009" name="Stand. Genomic Sci.">
        <title>Complete genome sequence of Stackebrandtia nassauensis type strain (LLR-40K-21).</title>
        <authorList>
            <person name="Munk C."/>
            <person name="Lapidus A."/>
            <person name="Copeland A."/>
            <person name="Jando M."/>
            <person name="Mayilraj S."/>
            <person name="Glavina Del Rio T."/>
            <person name="Nolan M."/>
            <person name="Chen F."/>
            <person name="Lucas S."/>
            <person name="Tice H."/>
            <person name="Cheng J.F."/>
            <person name="Han C."/>
            <person name="Detter J.C."/>
            <person name="Bruce D."/>
            <person name="Goodwin L."/>
            <person name="Chain P."/>
            <person name="Pitluck S."/>
            <person name="Goker M."/>
            <person name="Ovchinikova G."/>
            <person name="Pati A."/>
            <person name="Ivanova N."/>
            <person name="Mavromatis K."/>
            <person name="Chen A."/>
            <person name="Palaniappan K."/>
            <person name="Land M."/>
            <person name="Hauser L."/>
            <person name="Chang Y.J."/>
            <person name="Jeffries C.D."/>
            <person name="Bristow J."/>
            <person name="Eisen J.A."/>
            <person name="Markowitz V."/>
            <person name="Hugenholtz P."/>
            <person name="Kyrpides N.C."/>
            <person name="Klenk H.P."/>
        </authorList>
    </citation>
    <scope>NUCLEOTIDE SEQUENCE [LARGE SCALE GENOMIC DNA]</scope>
    <source>
        <strain evidence="11">DSM 44728 / CIP 108903 / NRRL B-16338 / NBRC 102104 / LLR-40K-21</strain>
    </source>
</reference>
<dbReference type="InterPro" id="IPR034603">
    <property type="entry name" value="Dipeptide_epimerase"/>
</dbReference>
<comment type="similarity">
    <text evidence="1 8">Belongs to the mandelate racemase/muconate lactonizing enzyme family.</text>
</comment>
<keyword evidence="3 7" id="KW-0460">Magnesium</keyword>
<dbReference type="Gene3D" id="3.20.20.120">
    <property type="entry name" value="Enolase-like C-terminal domain"/>
    <property type="match status" value="1"/>
</dbReference>
<feature type="binding site" evidence="6">
    <location>
        <position position="166"/>
    </location>
    <ligand>
        <name>substrate</name>
    </ligand>
</feature>
<dbReference type="InterPro" id="IPR029065">
    <property type="entry name" value="Enolase_C-like"/>
</dbReference>
<dbReference type="PANTHER" id="PTHR48073">
    <property type="entry name" value="O-SUCCINYLBENZOATE SYNTHASE-RELATED"/>
    <property type="match status" value="1"/>
</dbReference>
<sequence>MAYRTRMTITAVTAAIVSADLHTPFVTAVRSTSTVDTVVVTVTDEAGNTGRGEGPQTWRITGESLASVTACVEGPLRQVLVGRDPDDLNAILDEVDTAVVGNNVAKAAVDVALHDLAAQRLGVPLARLLGGASLSVATDVTLAAGDVPQLVAAAEKRVAEGFSTLKVKLGTDPAGDLERLAAVREAVGTGIGIRVDANQGWSAKQAVRIIRGMEDEGLGIELVEQPTPARDLAGLAFVTSRVDTTIMADEAVATLSDLHRMIQLGAADAVNVKLTKCGGLRSGRVMLETARQAGIGTMVGSMMEGRLGVAAVASLAAACGTTAIADLDAAWWLAGSDPALSYQDGSVRLPDCPGLSAITFGGDAGPG</sequence>
<feature type="active site" description="Proton acceptor; specific for (R)-substrate epimerization" evidence="5">
    <location>
        <position position="168"/>
    </location>
</feature>
<dbReference type="InterPro" id="IPR036849">
    <property type="entry name" value="Enolase-like_C_sf"/>
</dbReference>
<name>D3PXT5_STANL</name>
<accession>D3PXT5</accession>
<dbReference type="SUPFAM" id="SSF51604">
    <property type="entry name" value="Enolase C-terminal domain-like"/>
    <property type="match status" value="1"/>
</dbReference>
<keyword evidence="11" id="KW-1185">Reference proteome</keyword>
<dbReference type="SFLD" id="SFLDG00180">
    <property type="entry name" value="muconate_cycloisomerase"/>
    <property type="match status" value="1"/>
</dbReference>
<dbReference type="SFLD" id="SFLDF00009">
    <property type="entry name" value="o-succinylbenzoate_synthase"/>
    <property type="match status" value="1"/>
</dbReference>
<feature type="binding site" evidence="6">
    <location>
        <position position="141"/>
    </location>
    <ligand>
        <name>substrate</name>
    </ligand>
</feature>
<feature type="binding site" evidence="6">
    <location>
        <position position="301"/>
    </location>
    <ligand>
        <name>substrate</name>
    </ligand>
</feature>
<dbReference type="GO" id="GO:0009063">
    <property type="term" value="P:amino acid catabolic process"/>
    <property type="evidence" value="ECO:0007669"/>
    <property type="project" value="InterPro"/>
</dbReference>
<dbReference type="FunFam" id="3.30.390.10:FF:000009">
    <property type="entry name" value="Hydrophobic dipeptide epimerase"/>
    <property type="match status" value="1"/>
</dbReference>
<comment type="cofactor">
    <cofactor evidence="7 8">
        <name>Mg(2+)</name>
        <dbReference type="ChEBI" id="CHEBI:18420"/>
    </cofactor>
    <text evidence="7 8">Binds 1 Mg(2+) ion per subunit.</text>
</comment>
<dbReference type="Pfam" id="PF13378">
    <property type="entry name" value="MR_MLE_C"/>
    <property type="match status" value="1"/>
</dbReference>
<dbReference type="STRING" id="446470.Snas_3758"/>
<feature type="binding site" evidence="6">
    <location>
        <position position="303"/>
    </location>
    <ligand>
        <name>substrate</name>
    </ligand>
</feature>
<dbReference type="Pfam" id="PF02746">
    <property type="entry name" value="MR_MLE_N"/>
    <property type="match status" value="1"/>
</dbReference>
<dbReference type="HOGENOM" id="CLU_030273_4_0_11"/>
<feature type="binding site" evidence="7">
    <location>
        <position position="249"/>
    </location>
    <ligand>
        <name>Mg(2+)</name>
        <dbReference type="ChEBI" id="CHEBI:18420"/>
    </ligand>
</feature>
<evidence type="ECO:0000256" key="2">
    <source>
        <dbReference type="ARBA" id="ARBA00022723"/>
    </source>
</evidence>
<keyword evidence="4 8" id="KW-0413">Isomerase</keyword>
<dbReference type="SFLD" id="SFLDS00001">
    <property type="entry name" value="Enolase"/>
    <property type="match status" value="1"/>
</dbReference>
<feature type="binding site" evidence="6">
    <location>
        <position position="30"/>
    </location>
    <ligand>
        <name>substrate</name>
    </ligand>
</feature>
<evidence type="ECO:0000256" key="4">
    <source>
        <dbReference type="ARBA" id="ARBA00023235"/>
    </source>
</evidence>
<feature type="binding site" evidence="6">
    <location>
        <position position="326"/>
    </location>
    <ligand>
        <name>substrate</name>
    </ligand>
</feature>
<organism evidence="10 11">
    <name type="scientific">Stackebrandtia nassauensis (strain DSM 44728 / CIP 108903 / NRRL B-16338 / NBRC 102104 / LLR-40K-21)</name>
    <dbReference type="NCBI Taxonomy" id="446470"/>
    <lineage>
        <taxon>Bacteria</taxon>
        <taxon>Bacillati</taxon>
        <taxon>Actinomycetota</taxon>
        <taxon>Actinomycetes</taxon>
        <taxon>Glycomycetales</taxon>
        <taxon>Glycomycetaceae</taxon>
        <taxon>Stackebrandtia</taxon>
    </lineage>
</organism>
<proteinExistence type="inferred from homology"/>
<dbReference type="PANTHER" id="PTHR48073:SF2">
    <property type="entry name" value="O-SUCCINYLBENZOATE SYNTHASE"/>
    <property type="match status" value="1"/>
</dbReference>
<dbReference type="GO" id="GO:0016855">
    <property type="term" value="F:racemase and epimerase activity, acting on amino acids and derivatives"/>
    <property type="evidence" value="ECO:0007669"/>
    <property type="project" value="UniProtKB-UniRule"/>
</dbReference>
<dbReference type="KEGG" id="sna:Snas_3758"/>
<evidence type="ECO:0000259" key="9">
    <source>
        <dbReference type="SMART" id="SM00922"/>
    </source>
</evidence>
<dbReference type="CDD" id="cd03319">
    <property type="entry name" value="L-Ala-DL-Glu_epimerase"/>
    <property type="match status" value="1"/>
</dbReference>
<protein>
    <recommendedName>
        <fullName evidence="8">Dipeptide epimerase</fullName>
        <ecNumber evidence="8">5.1.1.-</ecNumber>
    </recommendedName>
</protein>
<dbReference type="EC" id="5.1.1.-" evidence="8"/>
<keyword evidence="2 7" id="KW-0479">Metal-binding</keyword>
<dbReference type="eggNOG" id="COG4948">
    <property type="taxonomic scope" value="Bacteria"/>
</dbReference>
<gene>
    <name evidence="10" type="ordered locus">Snas_3758</name>
</gene>
<dbReference type="InterPro" id="IPR029017">
    <property type="entry name" value="Enolase-like_N"/>
</dbReference>
<dbReference type="Proteomes" id="UP000000844">
    <property type="component" value="Chromosome"/>
</dbReference>
<dbReference type="EMBL" id="CP001778">
    <property type="protein sequence ID" value="ADD43415.1"/>
    <property type="molecule type" value="Genomic_DNA"/>
</dbReference>
<evidence type="ECO:0000256" key="8">
    <source>
        <dbReference type="RuleBase" id="RU366006"/>
    </source>
</evidence>
<feature type="binding site" evidence="7">
    <location>
        <position position="196"/>
    </location>
    <ligand>
        <name>Mg(2+)</name>
        <dbReference type="ChEBI" id="CHEBI:18420"/>
    </ligand>
</feature>
<dbReference type="Gene3D" id="3.30.390.10">
    <property type="entry name" value="Enolase-like, N-terminal domain"/>
    <property type="match status" value="1"/>
</dbReference>
<feature type="binding site" evidence="7">
    <location>
        <position position="224"/>
    </location>
    <ligand>
        <name>Mg(2+)</name>
        <dbReference type="ChEBI" id="CHEBI:18420"/>
    </ligand>
</feature>
<evidence type="ECO:0000313" key="11">
    <source>
        <dbReference type="Proteomes" id="UP000000844"/>
    </source>
</evidence>
<dbReference type="InterPro" id="IPR013342">
    <property type="entry name" value="Mandelate_racemase_C"/>
</dbReference>
<dbReference type="InterPro" id="IPR018110">
    <property type="entry name" value="Mandel_Rmase/mucon_lact_enz_CS"/>
</dbReference>
<dbReference type="InterPro" id="IPR013341">
    <property type="entry name" value="Mandelate_racemase_N_dom"/>
</dbReference>
<dbReference type="SMART" id="SM00922">
    <property type="entry name" value="MR_MLE"/>
    <property type="match status" value="1"/>
</dbReference>
<dbReference type="PROSITE" id="PS00908">
    <property type="entry name" value="MR_MLE_1"/>
    <property type="match status" value="1"/>
</dbReference>